<evidence type="ECO:0000256" key="1">
    <source>
        <dbReference type="SAM" id="MobiDB-lite"/>
    </source>
</evidence>
<dbReference type="AlphaFoldDB" id="A0AAD9LRV7"/>
<name>A0AAD9LRV7_9STRA</name>
<dbReference type="EMBL" id="JASMQC010000002">
    <property type="protein sequence ID" value="KAK1947318.1"/>
    <property type="molecule type" value="Genomic_DNA"/>
</dbReference>
<keyword evidence="2" id="KW-0732">Signal</keyword>
<organism evidence="3 4">
    <name type="scientific">Phytophthora citrophthora</name>
    <dbReference type="NCBI Taxonomy" id="4793"/>
    <lineage>
        <taxon>Eukaryota</taxon>
        <taxon>Sar</taxon>
        <taxon>Stramenopiles</taxon>
        <taxon>Oomycota</taxon>
        <taxon>Peronosporomycetes</taxon>
        <taxon>Peronosporales</taxon>
        <taxon>Peronosporaceae</taxon>
        <taxon>Phytophthora</taxon>
    </lineage>
</organism>
<proteinExistence type="predicted"/>
<gene>
    <name evidence="3" type="ORF">P3T76_001328</name>
</gene>
<sequence>MTARHAGPGARWRASVVVLAALACSQVCVAVAGEESFMKIQLHKQQSRSDLSHRLAHQQARSRRRAQGEAATGDGNIALALSEAPLGVGYGCVHEYNQYIWIY</sequence>
<evidence type="ECO:0000313" key="3">
    <source>
        <dbReference type="EMBL" id="KAK1947318.1"/>
    </source>
</evidence>
<dbReference type="Proteomes" id="UP001259832">
    <property type="component" value="Unassembled WGS sequence"/>
</dbReference>
<feature type="compositionally biased region" description="Basic residues" evidence="1">
    <location>
        <begin position="54"/>
        <end position="65"/>
    </location>
</feature>
<evidence type="ECO:0000256" key="2">
    <source>
        <dbReference type="SAM" id="SignalP"/>
    </source>
</evidence>
<feature type="region of interest" description="Disordered" evidence="1">
    <location>
        <begin position="49"/>
        <end position="70"/>
    </location>
</feature>
<reference evidence="3" key="1">
    <citation type="submission" date="2023-08" db="EMBL/GenBank/DDBJ databases">
        <title>Reference Genome Resource for the Citrus Pathogen Phytophthora citrophthora.</title>
        <authorList>
            <person name="Moller H."/>
            <person name="Coetzee B."/>
            <person name="Rose L.J."/>
            <person name="Van Niekerk J.M."/>
        </authorList>
    </citation>
    <scope>NUCLEOTIDE SEQUENCE</scope>
    <source>
        <strain evidence="3">STE-U-9442</strain>
    </source>
</reference>
<dbReference type="PROSITE" id="PS51257">
    <property type="entry name" value="PROKAR_LIPOPROTEIN"/>
    <property type="match status" value="1"/>
</dbReference>
<feature type="signal peptide" evidence="2">
    <location>
        <begin position="1"/>
        <end position="30"/>
    </location>
</feature>
<feature type="chain" id="PRO_5041899730" description="RxLR effector protein" evidence="2">
    <location>
        <begin position="31"/>
        <end position="103"/>
    </location>
</feature>
<keyword evidence="4" id="KW-1185">Reference proteome</keyword>
<evidence type="ECO:0000313" key="4">
    <source>
        <dbReference type="Proteomes" id="UP001259832"/>
    </source>
</evidence>
<comment type="caution">
    <text evidence="3">The sequence shown here is derived from an EMBL/GenBank/DDBJ whole genome shotgun (WGS) entry which is preliminary data.</text>
</comment>
<protein>
    <recommendedName>
        <fullName evidence="5">RxLR effector protein</fullName>
    </recommendedName>
</protein>
<evidence type="ECO:0008006" key="5">
    <source>
        <dbReference type="Google" id="ProtNLM"/>
    </source>
</evidence>
<accession>A0AAD9LRV7</accession>